<keyword evidence="1" id="KW-1185">Reference proteome</keyword>
<dbReference type="RefSeq" id="XP_075096401.1">
    <property type="nucleotide sequence ID" value="XM_075240300.1"/>
</dbReference>
<protein>
    <submittedName>
        <fullName evidence="2">Uncharacterized protein LOC142174495</fullName>
    </submittedName>
</protein>
<organism evidence="1 2">
    <name type="scientific">Nicotiana tabacum</name>
    <name type="common">Common tobacco</name>
    <dbReference type="NCBI Taxonomy" id="4097"/>
    <lineage>
        <taxon>Eukaryota</taxon>
        <taxon>Viridiplantae</taxon>
        <taxon>Streptophyta</taxon>
        <taxon>Embryophyta</taxon>
        <taxon>Tracheophyta</taxon>
        <taxon>Spermatophyta</taxon>
        <taxon>Magnoliopsida</taxon>
        <taxon>eudicotyledons</taxon>
        <taxon>Gunneridae</taxon>
        <taxon>Pentapetalae</taxon>
        <taxon>asterids</taxon>
        <taxon>lamiids</taxon>
        <taxon>Solanales</taxon>
        <taxon>Solanaceae</taxon>
        <taxon>Nicotianoideae</taxon>
        <taxon>Nicotianeae</taxon>
        <taxon>Nicotiana</taxon>
    </lineage>
</organism>
<gene>
    <name evidence="2" type="primary">LOC142174495</name>
</gene>
<sequence length="223" mass="25293">MPSFAYVANYIVSGIVPNEFSSNKRKKIKRDSMDYYWDESYLFKIWTDDVIWRCVPEEEQLGILDACHSLTYGGHHGGERTATKVLICGFYCPTLYKDASVLVKWCDECQRAGGISNKNEMPLTNILEIDIFDMLGTDFMGPFVSSSGNIYILVDVDYVSEWVEAVALPNIESWSVVDFLKKNTFTRFGTPRAIISDGGSNFCNKAFDTLLSKKANVKMERSF</sequence>
<name>A0AC58TGS0_TOBAC</name>
<evidence type="ECO:0000313" key="2">
    <source>
        <dbReference type="RefSeq" id="XP_075096401.1"/>
    </source>
</evidence>
<accession>A0AC58TGS0</accession>
<reference evidence="2" key="2">
    <citation type="submission" date="2025-08" db="UniProtKB">
        <authorList>
            <consortium name="RefSeq"/>
        </authorList>
    </citation>
    <scope>IDENTIFICATION</scope>
    <source>
        <tissue evidence="2">Leaf</tissue>
    </source>
</reference>
<dbReference type="Proteomes" id="UP000790787">
    <property type="component" value="Chromosome 20"/>
</dbReference>
<evidence type="ECO:0000313" key="1">
    <source>
        <dbReference type="Proteomes" id="UP000790787"/>
    </source>
</evidence>
<reference evidence="1" key="1">
    <citation type="journal article" date="2014" name="Nat. Commun.">
        <title>The tobacco genome sequence and its comparison with those of tomato and potato.</title>
        <authorList>
            <person name="Sierro N."/>
            <person name="Battey J.N."/>
            <person name="Ouadi S."/>
            <person name="Bakaher N."/>
            <person name="Bovet L."/>
            <person name="Willig A."/>
            <person name="Goepfert S."/>
            <person name="Peitsch M.C."/>
            <person name="Ivanov N.V."/>
        </authorList>
    </citation>
    <scope>NUCLEOTIDE SEQUENCE [LARGE SCALE GENOMIC DNA]</scope>
</reference>
<proteinExistence type="predicted"/>